<dbReference type="SUPFAM" id="SSF51445">
    <property type="entry name" value="(Trans)glycosidases"/>
    <property type="match status" value="1"/>
</dbReference>
<dbReference type="AlphaFoldDB" id="A0A2K1IGH6"/>
<organism evidence="3">
    <name type="scientific">Physcomitrium patens</name>
    <name type="common">Spreading-leaved earth moss</name>
    <name type="synonym">Physcomitrella patens</name>
    <dbReference type="NCBI Taxonomy" id="3218"/>
    <lineage>
        <taxon>Eukaryota</taxon>
        <taxon>Viridiplantae</taxon>
        <taxon>Streptophyta</taxon>
        <taxon>Embryophyta</taxon>
        <taxon>Bryophyta</taxon>
        <taxon>Bryophytina</taxon>
        <taxon>Bryopsida</taxon>
        <taxon>Funariidae</taxon>
        <taxon>Funariales</taxon>
        <taxon>Funariaceae</taxon>
        <taxon>Physcomitrium</taxon>
    </lineage>
</organism>
<dbReference type="OrthoDB" id="543060at2759"/>
<accession>A0A2K1IGH6</accession>
<reference evidence="4" key="3">
    <citation type="submission" date="2020-12" db="UniProtKB">
        <authorList>
            <consortium name="EnsemblPlants"/>
        </authorList>
    </citation>
    <scope>IDENTIFICATION</scope>
</reference>
<evidence type="ECO:0000313" key="3">
    <source>
        <dbReference type="EMBL" id="PNR28379.1"/>
    </source>
</evidence>
<name>A0A2K1IGH6_PHYPA</name>
<dbReference type="Proteomes" id="UP000006727">
    <property type="component" value="Chromosome 24"/>
</dbReference>
<protein>
    <recommendedName>
        <fullName evidence="2">Endo-beta-1,6-galactanase-like domain-containing protein</fullName>
    </recommendedName>
</protein>
<feature type="region of interest" description="Disordered" evidence="1">
    <location>
        <begin position="92"/>
        <end position="117"/>
    </location>
</feature>
<dbReference type="InterPro" id="IPR017853">
    <property type="entry name" value="GH"/>
</dbReference>
<dbReference type="EnsemblPlants" id="Pp3c24_12370V3.2">
    <property type="protein sequence ID" value="Pp3c24_12370V3.2"/>
    <property type="gene ID" value="Pp3c24_12370"/>
</dbReference>
<dbReference type="RefSeq" id="XP_024364455.1">
    <property type="nucleotide sequence ID" value="XM_024508687.2"/>
</dbReference>
<dbReference type="PANTHER" id="PTHR42767">
    <property type="entry name" value="ENDO-BETA-1,6-GALACTANASE"/>
    <property type="match status" value="1"/>
</dbReference>
<dbReference type="OMA" id="AWWAKAF"/>
<dbReference type="Gramene" id="Pp3c24_12370V3.2">
    <property type="protein sequence ID" value="Pp3c24_12370V3.2"/>
    <property type="gene ID" value="Pp3c24_12370"/>
</dbReference>
<dbReference type="PANTHER" id="PTHR42767:SF1">
    <property type="entry name" value="ENDO-BETA-1,6-GALACTANASE-LIKE DOMAIN-CONTAINING PROTEIN"/>
    <property type="match status" value="1"/>
</dbReference>
<dbReference type="Gene3D" id="3.20.20.80">
    <property type="entry name" value="Glycosidases"/>
    <property type="match status" value="1"/>
</dbReference>
<evidence type="ECO:0000259" key="2">
    <source>
        <dbReference type="Pfam" id="PF14587"/>
    </source>
</evidence>
<dbReference type="InterPro" id="IPR039743">
    <property type="entry name" value="6GAL/EXGAL"/>
</dbReference>
<dbReference type="GeneID" id="112276889"/>
<gene>
    <name evidence="4" type="primary">LOC112276889</name>
    <name evidence="3" type="ORF">PHYPA_028971</name>
</gene>
<reference evidence="3 5" key="2">
    <citation type="journal article" date="2018" name="Plant J.">
        <title>The Physcomitrella patens chromosome-scale assembly reveals moss genome structure and evolution.</title>
        <authorList>
            <person name="Lang D."/>
            <person name="Ullrich K.K."/>
            <person name="Murat F."/>
            <person name="Fuchs J."/>
            <person name="Jenkins J."/>
            <person name="Haas F.B."/>
            <person name="Piednoel M."/>
            <person name="Gundlach H."/>
            <person name="Van Bel M."/>
            <person name="Meyberg R."/>
            <person name="Vives C."/>
            <person name="Morata J."/>
            <person name="Symeonidi A."/>
            <person name="Hiss M."/>
            <person name="Muchero W."/>
            <person name="Kamisugi Y."/>
            <person name="Saleh O."/>
            <person name="Blanc G."/>
            <person name="Decker E.L."/>
            <person name="van Gessel N."/>
            <person name="Grimwood J."/>
            <person name="Hayes R.D."/>
            <person name="Graham S.W."/>
            <person name="Gunter L.E."/>
            <person name="McDaniel S.F."/>
            <person name="Hoernstein S.N.W."/>
            <person name="Larsson A."/>
            <person name="Li F.W."/>
            <person name="Perroud P.F."/>
            <person name="Phillips J."/>
            <person name="Ranjan P."/>
            <person name="Rokshar D.S."/>
            <person name="Rothfels C.J."/>
            <person name="Schneider L."/>
            <person name="Shu S."/>
            <person name="Stevenson D.W."/>
            <person name="Thummler F."/>
            <person name="Tillich M."/>
            <person name="Villarreal Aguilar J.C."/>
            <person name="Widiez T."/>
            <person name="Wong G.K."/>
            <person name="Wymore A."/>
            <person name="Zhang Y."/>
            <person name="Zimmer A.D."/>
            <person name="Quatrano R.S."/>
            <person name="Mayer K.F.X."/>
            <person name="Goodstein D."/>
            <person name="Casacuberta J.M."/>
            <person name="Vandepoele K."/>
            <person name="Reski R."/>
            <person name="Cuming A.C."/>
            <person name="Tuskan G.A."/>
            <person name="Maumus F."/>
            <person name="Salse J."/>
            <person name="Schmutz J."/>
            <person name="Rensing S.A."/>
        </authorList>
    </citation>
    <scope>NUCLEOTIDE SEQUENCE [LARGE SCALE GENOMIC DNA]</scope>
    <source>
        <strain evidence="4 5">cv. Gransden 2004</strain>
    </source>
</reference>
<keyword evidence="5" id="KW-1185">Reference proteome</keyword>
<evidence type="ECO:0000313" key="4">
    <source>
        <dbReference type="EnsemblPlants" id="Pp3c24_12370V3.1"/>
    </source>
</evidence>
<dbReference type="STRING" id="3218.A0A2K1IGH6"/>
<dbReference type="Pfam" id="PF14587">
    <property type="entry name" value="Glyco_hydr_30_2"/>
    <property type="match status" value="1"/>
</dbReference>
<dbReference type="EnsemblPlants" id="Pp3c24_12370V3.1">
    <property type="protein sequence ID" value="Pp3c24_12370V3.1"/>
    <property type="gene ID" value="Pp3c24_12370"/>
</dbReference>
<feature type="domain" description="Endo-beta-1,6-galactanase-like" evidence="2">
    <location>
        <begin position="164"/>
        <end position="385"/>
    </location>
</feature>
<sequence length="625" mass="70822">MAACHLPIASTRQGDSAMWVDHSGLGCNGKVCRFQNILTATGETSYANRIVSCSSHVGGNQYLQRTILSKNVEDTQLRCRRNATKVFALKPPREPVPLETGQEPDVGSSDEKATKEAEEKKVIKVEKKGLLGQIQNFFAWIGAWPNIPQKEEFVQIPKDFQDIYVIWDGWGTSLCWWGNFVGGLPKEDFDYVVDLLFDPRKGLGMNIVRYNIGGGADLTIDTNLRPFGDVPGFKAGPNEPYDWTADKRQRAVLFAARDKGANIFEAFNNSPPPWMTFSGSVTGNWKNGQDNLNPKYYEAFADYLTEVVLKYKEWGIQFDTLAPFNEPCEGWWYIDRNKPQQEGCNFSTKSMDKVIPIVKKYLVKKNLPTRLSAFDAWTFNTIRAMRGISEESMEAIDQLNVHTYIFFVNREDDAKRRETNRNIAAKGKKLWMSEYGPLNWNGDEHEVALGVAKHITLDINDLHPSAWCYWQALEGPGSLWGLLQTPLVYGASPISVDLKKQFFVMMHFSRWIRQGFKVYRNEGLRDFLVTAVDPLGTTVIVVFTNTSDTNKDVEYDLSVLAPRLKDSPIHVAPFRTSRTENHAALPVLNYEEPILDIRSLAKSVTTLVISPLQNDQKDLFDLSSR</sequence>
<dbReference type="KEGG" id="ppp:112276889"/>
<proteinExistence type="predicted"/>
<dbReference type="InterPro" id="IPR039514">
    <property type="entry name" value="6GAL-like"/>
</dbReference>
<dbReference type="PaxDb" id="3218-PP1S16_339V6.1"/>
<evidence type="ECO:0000256" key="1">
    <source>
        <dbReference type="SAM" id="MobiDB-lite"/>
    </source>
</evidence>
<dbReference type="Gramene" id="Pp3c24_12370V3.1">
    <property type="protein sequence ID" value="Pp3c24_12370V3.1"/>
    <property type="gene ID" value="Pp3c24_12370"/>
</dbReference>
<dbReference type="Gene3D" id="2.60.40.1180">
    <property type="entry name" value="Golgi alpha-mannosidase II"/>
    <property type="match status" value="1"/>
</dbReference>
<dbReference type="GO" id="GO:0004553">
    <property type="term" value="F:hydrolase activity, hydrolyzing O-glycosyl compounds"/>
    <property type="evidence" value="ECO:0007669"/>
    <property type="project" value="InterPro"/>
</dbReference>
<reference evidence="3 5" key="1">
    <citation type="journal article" date="2008" name="Science">
        <title>The Physcomitrella genome reveals evolutionary insights into the conquest of land by plants.</title>
        <authorList>
            <person name="Rensing S."/>
            <person name="Lang D."/>
            <person name="Zimmer A."/>
            <person name="Terry A."/>
            <person name="Salamov A."/>
            <person name="Shapiro H."/>
            <person name="Nishiyama T."/>
            <person name="Perroud P.-F."/>
            <person name="Lindquist E."/>
            <person name="Kamisugi Y."/>
            <person name="Tanahashi T."/>
            <person name="Sakakibara K."/>
            <person name="Fujita T."/>
            <person name="Oishi K."/>
            <person name="Shin-I T."/>
            <person name="Kuroki Y."/>
            <person name="Toyoda A."/>
            <person name="Suzuki Y."/>
            <person name="Hashimoto A."/>
            <person name="Yamaguchi K."/>
            <person name="Sugano A."/>
            <person name="Kohara Y."/>
            <person name="Fujiyama A."/>
            <person name="Anterola A."/>
            <person name="Aoki S."/>
            <person name="Ashton N."/>
            <person name="Barbazuk W.B."/>
            <person name="Barker E."/>
            <person name="Bennetzen J."/>
            <person name="Bezanilla M."/>
            <person name="Blankenship R."/>
            <person name="Cho S.H."/>
            <person name="Dutcher S."/>
            <person name="Estelle M."/>
            <person name="Fawcett J.A."/>
            <person name="Gundlach H."/>
            <person name="Hanada K."/>
            <person name="Heyl A."/>
            <person name="Hicks K.A."/>
            <person name="Hugh J."/>
            <person name="Lohr M."/>
            <person name="Mayer K."/>
            <person name="Melkozernov A."/>
            <person name="Murata T."/>
            <person name="Nelson D."/>
            <person name="Pils B."/>
            <person name="Prigge M."/>
            <person name="Reiss B."/>
            <person name="Renner T."/>
            <person name="Rombauts S."/>
            <person name="Rushton P."/>
            <person name="Sanderfoot A."/>
            <person name="Schween G."/>
            <person name="Shiu S.-H."/>
            <person name="Stueber K."/>
            <person name="Theodoulou F.L."/>
            <person name="Tu H."/>
            <person name="Van de Peer Y."/>
            <person name="Verrier P.J."/>
            <person name="Waters E."/>
            <person name="Wood A."/>
            <person name="Yang L."/>
            <person name="Cove D."/>
            <person name="Cuming A."/>
            <person name="Hasebe M."/>
            <person name="Lucas S."/>
            <person name="Mishler D.B."/>
            <person name="Reski R."/>
            <person name="Grigoriev I."/>
            <person name="Quatrano R.S."/>
            <person name="Boore J.L."/>
        </authorList>
    </citation>
    <scope>NUCLEOTIDE SEQUENCE [LARGE SCALE GENOMIC DNA]</scope>
    <source>
        <strain evidence="4 5">cv. Gransden 2004</strain>
    </source>
</reference>
<dbReference type="InterPro" id="IPR013780">
    <property type="entry name" value="Glyco_hydro_b"/>
</dbReference>
<dbReference type="EMBL" id="ABEU02000024">
    <property type="protein sequence ID" value="PNR28379.1"/>
    <property type="molecule type" value="Genomic_DNA"/>
</dbReference>
<evidence type="ECO:0000313" key="5">
    <source>
        <dbReference type="Proteomes" id="UP000006727"/>
    </source>
</evidence>